<dbReference type="PROSITE" id="PS51658">
    <property type="entry name" value="BFN"/>
    <property type="match status" value="1"/>
</dbReference>
<dbReference type="InterPro" id="IPR003729">
    <property type="entry name" value="Bi_nuclease_dom"/>
</dbReference>
<dbReference type="GO" id="GO:0004518">
    <property type="term" value="F:nuclease activity"/>
    <property type="evidence" value="ECO:0007669"/>
    <property type="project" value="InterPro"/>
</dbReference>
<protein>
    <recommendedName>
        <fullName evidence="1">BFN domain-containing protein</fullName>
    </recommendedName>
</protein>
<dbReference type="InterPro" id="IPR036104">
    <property type="entry name" value="BFN_sf"/>
</dbReference>
<dbReference type="OrthoDB" id="9788698at2"/>
<organism evidence="2 3">
    <name type="scientific">Estrella lausannensis</name>
    <dbReference type="NCBI Taxonomy" id="483423"/>
    <lineage>
        <taxon>Bacteria</taxon>
        <taxon>Pseudomonadati</taxon>
        <taxon>Chlamydiota</taxon>
        <taxon>Chlamydiia</taxon>
        <taxon>Parachlamydiales</taxon>
        <taxon>Candidatus Criblamydiaceae</taxon>
        <taxon>Estrella</taxon>
    </lineage>
</organism>
<accession>A0A0H5DPQ0</accession>
<dbReference type="PANTHER" id="PTHR15160:SF1">
    <property type="entry name" value="VON HIPPEL-LINDAU DISEASE TUMOR SUPPRESSOR"/>
    <property type="match status" value="1"/>
</dbReference>
<sequence length="137" mass="15786">MLSELVQLSFDKIMQTRSYTVVILGAEGKRFAIYTDPSIGKALQMYLTGQEKARPLTHDLIDTIFQALKIRIKQVVISDLQDTVYFARLYLEMRHEDLRHIVEVDSRPSDCIILALMNNAPVFCTRDVLDRTIPIEE</sequence>
<gene>
    <name evidence="2" type="ORF">ELAC_1098</name>
</gene>
<keyword evidence="3" id="KW-1185">Reference proteome</keyword>
<feature type="domain" description="BFN" evidence="1">
    <location>
        <begin position="1"/>
        <end position="136"/>
    </location>
</feature>
<dbReference type="Gene3D" id="3.10.690.10">
    <property type="entry name" value="Bifunctional nuclease domain"/>
    <property type="match status" value="1"/>
</dbReference>
<dbReference type="SUPFAM" id="SSF103256">
    <property type="entry name" value="Hypothetical protein TM0160"/>
    <property type="match status" value="1"/>
</dbReference>
<reference evidence="3" key="1">
    <citation type="submission" date="2015-06" db="EMBL/GenBank/DDBJ databases">
        <authorList>
            <person name="Bertelli C."/>
        </authorList>
    </citation>
    <scope>NUCLEOTIDE SEQUENCE [LARGE SCALE GENOMIC DNA]</scope>
    <source>
        <strain evidence="3">CRIB-30</strain>
    </source>
</reference>
<dbReference type="AlphaFoldDB" id="A0A0H5DPQ0"/>
<proteinExistence type="predicted"/>
<evidence type="ECO:0000313" key="3">
    <source>
        <dbReference type="Proteomes" id="UP000220251"/>
    </source>
</evidence>
<name>A0A0H5DPQ0_9BACT</name>
<evidence type="ECO:0000313" key="2">
    <source>
        <dbReference type="EMBL" id="CRX38442.1"/>
    </source>
</evidence>
<evidence type="ECO:0000259" key="1">
    <source>
        <dbReference type="PROSITE" id="PS51658"/>
    </source>
</evidence>
<dbReference type="EMBL" id="CWGJ01000012">
    <property type="protein sequence ID" value="CRX38442.1"/>
    <property type="molecule type" value="Genomic_DNA"/>
</dbReference>
<dbReference type="Pfam" id="PF02577">
    <property type="entry name" value="BFN_dom"/>
    <property type="match status" value="1"/>
</dbReference>
<dbReference type="Proteomes" id="UP000220251">
    <property type="component" value="Unassembled WGS sequence"/>
</dbReference>
<dbReference type="PANTHER" id="PTHR15160">
    <property type="entry name" value="VON HIPPEL-LINDAU PROTEIN"/>
    <property type="match status" value="1"/>
</dbReference>
<dbReference type="RefSeq" id="WP_098038302.1">
    <property type="nucleotide sequence ID" value="NZ_CWGJ01000012.1"/>
</dbReference>